<dbReference type="InterPro" id="IPR051553">
    <property type="entry name" value="Ran_GTPase-activating"/>
</dbReference>
<organism evidence="2 3">
    <name type="scientific">Lepidopterella palustris CBS 459.81</name>
    <dbReference type="NCBI Taxonomy" id="1314670"/>
    <lineage>
        <taxon>Eukaryota</taxon>
        <taxon>Fungi</taxon>
        <taxon>Dikarya</taxon>
        <taxon>Ascomycota</taxon>
        <taxon>Pezizomycotina</taxon>
        <taxon>Dothideomycetes</taxon>
        <taxon>Pleosporomycetidae</taxon>
        <taxon>Mytilinidiales</taxon>
        <taxon>Argynnaceae</taxon>
        <taxon>Lepidopterella</taxon>
    </lineage>
</organism>
<reference evidence="2 3" key="1">
    <citation type="journal article" date="2016" name="Nat. Commun.">
        <title>Ectomycorrhizal ecology is imprinted in the genome of the dominant symbiotic fungus Cenococcum geophilum.</title>
        <authorList>
            <consortium name="DOE Joint Genome Institute"/>
            <person name="Peter M."/>
            <person name="Kohler A."/>
            <person name="Ohm R.A."/>
            <person name="Kuo A."/>
            <person name="Krutzmann J."/>
            <person name="Morin E."/>
            <person name="Arend M."/>
            <person name="Barry K.W."/>
            <person name="Binder M."/>
            <person name="Choi C."/>
            <person name="Clum A."/>
            <person name="Copeland A."/>
            <person name="Grisel N."/>
            <person name="Haridas S."/>
            <person name="Kipfer T."/>
            <person name="LaButti K."/>
            <person name="Lindquist E."/>
            <person name="Lipzen A."/>
            <person name="Maire R."/>
            <person name="Meier B."/>
            <person name="Mihaltcheva S."/>
            <person name="Molinier V."/>
            <person name="Murat C."/>
            <person name="Poggeler S."/>
            <person name="Quandt C.A."/>
            <person name="Sperisen C."/>
            <person name="Tritt A."/>
            <person name="Tisserant E."/>
            <person name="Crous P.W."/>
            <person name="Henrissat B."/>
            <person name="Nehls U."/>
            <person name="Egli S."/>
            <person name="Spatafora J.W."/>
            <person name="Grigoriev I.V."/>
            <person name="Martin F.M."/>
        </authorList>
    </citation>
    <scope>NUCLEOTIDE SEQUENCE [LARGE SCALE GENOMIC DNA]</scope>
    <source>
        <strain evidence="2 3">CBS 459.81</strain>
    </source>
</reference>
<evidence type="ECO:0000313" key="3">
    <source>
        <dbReference type="Proteomes" id="UP000250266"/>
    </source>
</evidence>
<evidence type="ECO:0000256" key="1">
    <source>
        <dbReference type="PROSITE-ProRule" id="PRU00235"/>
    </source>
</evidence>
<dbReference type="SUPFAM" id="SSF50985">
    <property type="entry name" value="RCC1/BLIP-II"/>
    <property type="match status" value="1"/>
</dbReference>
<name>A0A8E2JE99_9PEZI</name>
<feature type="repeat" description="RCC1" evidence="1">
    <location>
        <begin position="1"/>
        <end position="58"/>
    </location>
</feature>
<dbReference type="OrthoDB" id="5370059at2759"/>
<dbReference type="AlphaFoldDB" id="A0A8E2JE99"/>
<dbReference type="Proteomes" id="UP000250266">
    <property type="component" value="Unassembled WGS sequence"/>
</dbReference>
<proteinExistence type="predicted"/>
<keyword evidence="3" id="KW-1185">Reference proteome</keyword>
<dbReference type="InterPro" id="IPR009091">
    <property type="entry name" value="RCC1/BLIP-II"/>
</dbReference>
<dbReference type="Pfam" id="PF00415">
    <property type="entry name" value="RCC1"/>
    <property type="match status" value="2"/>
</dbReference>
<protein>
    <submittedName>
        <fullName evidence="2">RCC1/BLIP-II protein</fullName>
    </submittedName>
</protein>
<dbReference type="InterPro" id="IPR000408">
    <property type="entry name" value="Reg_chr_condens"/>
</dbReference>
<dbReference type="Gene3D" id="2.130.10.30">
    <property type="entry name" value="Regulator of chromosome condensation 1/beta-lactamase-inhibitor protein II"/>
    <property type="match status" value="2"/>
</dbReference>
<dbReference type="Pfam" id="PF13540">
    <property type="entry name" value="RCC1_2"/>
    <property type="match status" value="1"/>
</dbReference>
<feature type="repeat" description="RCC1" evidence="1">
    <location>
        <begin position="194"/>
        <end position="243"/>
    </location>
</feature>
<dbReference type="PRINTS" id="PR00633">
    <property type="entry name" value="RCCNDNSATION"/>
</dbReference>
<evidence type="ECO:0000313" key="2">
    <source>
        <dbReference type="EMBL" id="OCK79278.1"/>
    </source>
</evidence>
<accession>A0A8E2JE99</accession>
<feature type="repeat" description="RCC1" evidence="1">
    <location>
        <begin position="286"/>
        <end position="323"/>
    </location>
</feature>
<dbReference type="PROSITE" id="PS50012">
    <property type="entry name" value="RCC1_3"/>
    <property type="match status" value="3"/>
</dbReference>
<gene>
    <name evidence="2" type="ORF">K432DRAFT_383201</name>
</gene>
<sequence length="383" mass="41086">MALYALGSNGSYQLGLGLNYDTKEPIICTPPENLPSGWPSNIVKIIGGGNHTLILIAIAPPFHIQTPRAVNALYAAGDNSDLRCGPIANHTSTNEVAVGDRRCLLRFEHIINEVRLCAACWKSSAILLSTVHGESFFTSGTGSRGELGQGPDCTTSQGWNAVLTDENWTIGNPNFDPVDLAGGVNHFVTVMSNGDVYGWGNGRHGQLGEPKEDSWTPRKIAGIPFKAVRAVCGENFTYIVGSPETGEHIILGTDKYGLKSQALISIPFWKDIGASWKGIYVLFDTGALIGWGDNKLLQLPPPSLPPIDQIAVGSEHVVAKTMTGKVLAWGWGEHGNCGDNVVNVDPGTNQHRLTGWNEIPVEGNVRLLGAGAATTWIYTEPWV</sequence>
<dbReference type="EMBL" id="KV745013">
    <property type="protein sequence ID" value="OCK79278.1"/>
    <property type="molecule type" value="Genomic_DNA"/>
</dbReference>
<dbReference type="PANTHER" id="PTHR45982:SF1">
    <property type="entry name" value="REGULATOR OF CHROMOSOME CONDENSATION"/>
    <property type="match status" value="1"/>
</dbReference>
<dbReference type="PANTHER" id="PTHR45982">
    <property type="entry name" value="REGULATOR OF CHROMOSOME CONDENSATION"/>
    <property type="match status" value="1"/>
</dbReference>